<evidence type="ECO:0000256" key="1">
    <source>
        <dbReference type="SAM" id="MobiDB-lite"/>
    </source>
</evidence>
<dbReference type="AlphaFoldDB" id="A0A0N5AWF1"/>
<evidence type="ECO:0000313" key="2">
    <source>
        <dbReference type="Proteomes" id="UP000046393"/>
    </source>
</evidence>
<organism evidence="2 3">
    <name type="scientific">Syphacia muris</name>
    <dbReference type="NCBI Taxonomy" id="451379"/>
    <lineage>
        <taxon>Eukaryota</taxon>
        <taxon>Metazoa</taxon>
        <taxon>Ecdysozoa</taxon>
        <taxon>Nematoda</taxon>
        <taxon>Chromadorea</taxon>
        <taxon>Rhabditida</taxon>
        <taxon>Spirurina</taxon>
        <taxon>Oxyuridomorpha</taxon>
        <taxon>Oxyuroidea</taxon>
        <taxon>Oxyuridae</taxon>
        <taxon>Syphacia</taxon>
    </lineage>
</organism>
<keyword evidence="2" id="KW-1185">Reference proteome</keyword>
<dbReference type="WBParaSite" id="SMUV_0000925001-mRNA-1">
    <property type="protein sequence ID" value="SMUV_0000925001-mRNA-1"/>
    <property type="gene ID" value="SMUV_0000925001"/>
</dbReference>
<sequence>MGSWMNGWMDGYIEVIGSKRLLELIVSKKKIDDDAIRQIPLMPDTSSIDKHQKNDNHNFVSIKSKNSENYDDDDDEKQYEVYYNNQCIKATLSKHLALNFKMPNKKYPSEAKYQQKHYAQRSQLDSGHLVALNKQPIIEKHVHFNSRSILHRFTRRNNATIFTKVTIAEAVI</sequence>
<protein>
    <submittedName>
        <fullName evidence="3">Uncharacterized protein</fullName>
    </submittedName>
</protein>
<dbReference type="Proteomes" id="UP000046393">
    <property type="component" value="Unplaced"/>
</dbReference>
<proteinExistence type="predicted"/>
<evidence type="ECO:0000313" key="3">
    <source>
        <dbReference type="WBParaSite" id="SMUV_0000925001-mRNA-1"/>
    </source>
</evidence>
<name>A0A0N5AWF1_9BILA</name>
<feature type="compositionally biased region" description="Basic and acidic residues" evidence="1">
    <location>
        <begin position="47"/>
        <end position="56"/>
    </location>
</feature>
<feature type="region of interest" description="Disordered" evidence="1">
    <location>
        <begin position="45"/>
        <end position="73"/>
    </location>
</feature>
<reference evidence="3" key="1">
    <citation type="submission" date="2017-02" db="UniProtKB">
        <authorList>
            <consortium name="WormBaseParasite"/>
        </authorList>
    </citation>
    <scope>IDENTIFICATION</scope>
</reference>
<accession>A0A0N5AWF1</accession>